<dbReference type="GO" id="GO:0005886">
    <property type="term" value="C:plasma membrane"/>
    <property type="evidence" value="ECO:0007669"/>
    <property type="project" value="TreeGrafter"/>
</dbReference>
<comment type="similarity">
    <text evidence="2">Belongs to the nucleobase:cation symporter-2 (NCS2) (TC 2.A.40) family. Azg-like subfamily.</text>
</comment>
<keyword evidence="3" id="KW-0813">Transport</keyword>
<dbReference type="GO" id="GO:0005345">
    <property type="term" value="F:purine nucleobase transmembrane transporter activity"/>
    <property type="evidence" value="ECO:0007669"/>
    <property type="project" value="TreeGrafter"/>
</dbReference>
<feature type="transmembrane region" description="Helical" evidence="7">
    <location>
        <begin position="284"/>
        <end position="303"/>
    </location>
</feature>
<dbReference type="InterPro" id="IPR006043">
    <property type="entry name" value="NCS2"/>
</dbReference>
<name>A0AAE3AJ76_9FIRM</name>
<comment type="subcellular location">
    <subcellularLocation>
        <location evidence="1">Endomembrane system</location>
        <topology evidence="1">Multi-pass membrane protein</topology>
    </subcellularLocation>
</comment>
<evidence type="ECO:0000256" key="4">
    <source>
        <dbReference type="ARBA" id="ARBA00022692"/>
    </source>
</evidence>
<reference evidence="8" key="1">
    <citation type="submission" date="2021-10" db="EMBL/GenBank/DDBJ databases">
        <title>Anaerobic single-cell dispensing facilitates the cultivation of human gut bacteria.</title>
        <authorList>
            <person name="Afrizal A."/>
        </authorList>
    </citation>
    <scope>NUCLEOTIDE SEQUENCE</scope>
    <source>
        <strain evidence="8">CLA-AA-H250</strain>
    </source>
</reference>
<protein>
    <submittedName>
        <fullName evidence="8">NCS2 family permease</fullName>
    </submittedName>
</protein>
<dbReference type="GO" id="GO:0012505">
    <property type="term" value="C:endomembrane system"/>
    <property type="evidence" value="ECO:0007669"/>
    <property type="project" value="UniProtKB-SubCell"/>
</dbReference>
<evidence type="ECO:0000313" key="9">
    <source>
        <dbReference type="Proteomes" id="UP001199424"/>
    </source>
</evidence>
<evidence type="ECO:0000313" key="8">
    <source>
        <dbReference type="EMBL" id="MCC2137422.1"/>
    </source>
</evidence>
<dbReference type="PANTHER" id="PTHR43337">
    <property type="entry name" value="XANTHINE/URACIL PERMEASE C887.17-RELATED"/>
    <property type="match status" value="1"/>
</dbReference>
<dbReference type="Proteomes" id="UP001199424">
    <property type="component" value="Unassembled WGS sequence"/>
</dbReference>
<evidence type="ECO:0000256" key="3">
    <source>
        <dbReference type="ARBA" id="ARBA00022448"/>
    </source>
</evidence>
<evidence type="ECO:0000256" key="1">
    <source>
        <dbReference type="ARBA" id="ARBA00004127"/>
    </source>
</evidence>
<sequence>MDKFFKISERGSNVRTEIIAGLTTFFAMAYIVVTNPNQIVSFNHLAPDADPAFQQIWNAVYVASILAAIIGTLLMALYAKMPFAQACGMGLNSFFFVSFILPEIISGGDVIKGYHAGLVIILVSGIVFLLFSVTGLRVKVAKALPDCLKKAIPAGIGLFIAFLGFQNVGIIQTNQYTLVQFVDIHGALKAGAFFADVEGAKAFMPAILAFLGLLAIAILEKHNVKGGVLISIAGISVLYYLLSGTTPTFDMSQIGQTFKDFGSIGITGVFQADAWKRAFTGSELGGIFSAIMLIVTFCLVDMFDTIGTLYGTASQANMLDKNGDPINVNQCMTSDSVATVAGAVCGTSTCTTFVESAAGVGAGGRTGLTSLVVAICFAVCLFLSPVASLVPTCATAPALIYVGVLMMKGFAKVDMSDLRSAVPAFLALIMMPLTYSISNGIGIGAIAYVLITLFTGKYKKNDIGITIIAALFVIKFVFVTM</sequence>
<comment type="caution">
    <text evidence="8">The sequence shown here is derived from an EMBL/GenBank/DDBJ whole genome shotgun (WGS) entry which is preliminary data.</text>
</comment>
<feature type="transmembrane region" description="Helical" evidence="7">
    <location>
        <begin position="226"/>
        <end position="242"/>
    </location>
</feature>
<keyword evidence="4 7" id="KW-0812">Transmembrane</keyword>
<gene>
    <name evidence="8" type="ORF">LKD31_10400</name>
</gene>
<feature type="transmembrane region" description="Helical" evidence="7">
    <location>
        <begin position="86"/>
        <end position="105"/>
    </location>
</feature>
<keyword evidence="9" id="KW-1185">Reference proteome</keyword>
<dbReference type="Pfam" id="PF00860">
    <property type="entry name" value="Xan_ur_permease"/>
    <property type="match status" value="1"/>
</dbReference>
<organism evidence="8 9">
    <name type="scientific">Hominenteromicrobium mulieris</name>
    <dbReference type="NCBI Taxonomy" id="2885357"/>
    <lineage>
        <taxon>Bacteria</taxon>
        <taxon>Bacillati</taxon>
        <taxon>Bacillota</taxon>
        <taxon>Clostridia</taxon>
        <taxon>Eubacteriales</taxon>
        <taxon>Oscillospiraceae</taxon>
        <taxon>Hominenteromicrobium</taxon>
    </lineage>
</organism>
<accession>A0AAE3AJ76</accession>
<dbReference type="EMBL" id="JAJEQC010000010">
    <property type="protein sequence ID" value="MCC2137422.1"/>
    <property type="molecule type" value="Genomic_DNA"/>
</dbReference>
<keyword evidence="5 7" id="KW-1133">Transmembrane helix</keyword>
<feature type="transmembrane region" description="Helical" evidence="7">
    <location>
        <begin position="371"/>
        <end position="404"/>
    </location>
</feature>
<feature type="transmembrane region" description="Helical" evidence="7">
    <location>
        <begin position="151"/>
        <end position="171"/>
    </location>
</feature>
<dbReference type="RefSeq" id="WP_308449652.1">
    <property type="nucleotide sequence ID" value="NZ_JAJEQC010000010.1"/>
</dbReference>
<proteinExistence type="inferred from homology"/>
<evidence type="ECO:0000256" key="2">
    <source>
        <dbReference type="ARBA" id="ARBA00005697"/>
    </source>
</evidence>
<evidence type="ECO:0000256" key="6">
    <source>
        <dbReference type="ARBA" id="ARBA00023136"/>
    </source>
</evidence>
<dbReference type="InterPro" id="IPR045018">
    <property type="entry name" value="Azg-like"/>
</dbReference>
<dbReference type="PANTHER" id="PTHR43337:SF1">
    <property type="entry name" value="XANTHINE_URACIL PERMEASE C887.17-RELATED"/>
    <property type="match status" value="1"/>
</dbReference>
<feature type="transmembrane region" description="Helical" evidence="7">
    <location>
        <begin position="56"/>
        <end position="79"/>
    </location>
</feature>
<feature type="transmembrane region" description="Helical" evidence="7">
    <location>
        <begin position="424"/>
        <end position="451"/>
    </location>
</feature>
<dbReference type="AlphaFoldDB" id="A0AAE3AJ76"/>
<evidence type="ECO:0000256" key="5">
    <source>
        <dbReference type="ARBA" id="ARBA00022989"/>
    </source>
</evidence>
<feature type="transmembrane region" description="Helical" evidence="7">
    <location>
        <begin position="463"/>
        <end position="480"/>
    </location>
</feature>
<feature type="transmembrane region" description="Helical" evidence="7">
    <location>
        <begin position="202"/>
        <end position="219"/>
    </location>
</feature>
<evidence type="ECO:0000256" key="7">
    <source>
        <dbReference type="SAM" id="Phobius"/>
    </source>
</evidence>
<keyword evidence="6 7" id="KW-0472">Membrane</keyword>
<feature type="transmembrane region" description="Helical" evidence="7">
    <location>
        <begin position="12"/>
        <end position="33"/>
    </location>
</feature>
<feature type="transmembrane region" description="Helical" evidence="7">
    <location>
        <begin position="111"/>
        <end position="131"/>
    </location>
</feature>